<feature type="domain" description="Enoyl reductase (ER)" evidence="1">
    <location>
        <begin position="11"/>
        <end position="342"/>
    </location>
</feature>
<name>A0A5C3L590_COPMA</name>
<dbReference type="InterPro" id="IPR013154">
    <property type="entry name" value="ADH-like_N"/>
</dbReference>
<dbReference type="GO" id="GO:0016651">
    <property type="term" value="F:oxidoreductase activity, acting on NAD(P)H"/>
    <property type="evidence" value="ECO:0007669"/>
    <property type="project" value="InterPro"/>
</dbReference>
<organism evidence="2 3">
    <name type="scientific">Coprinopsis marcescibilis</name>
    <name type="common">Agaric fungus</name>
    <name type="synonym">Psathyrella marcescibilis</name>
    <dbReference type="NCBI Taxonomy" id="230819"/>
    <lineage>
        <taxon>Eukaryota</taxon>
        <taxon>Fungi</taxon>
        <taxon>Dikarya</taxon>
        <taxon>Basidiomycota</taxon>
        <taxon>Agaricomycotina</taxon>
        <taxon>Agaricomycetes</taxon>
        <taxon>Agaricomycetidae</taxon>
        <taxon>Agaricales</taxon>
        <taxon>Agaricineae</taxon>
        <taxon>Psathyrellaceae</taxon>
        <taxon>Coprinopsis</taxon>
    </lineage>
</organism>
<dbReference type="Pfam" id="PF08240">
    <property type="entry name" value="ADH_N"/>
    <property type="match status" value="1"/>
</dbReference>
<evidence type="ECO:0000313" key="3">
    <source>
        <dbReference type="Proteomes" id="UP000307440"/>
    </source>
</evidence>
<dbReference type="AlphaFoldDB" id="A0A5C3L590"/>
<accession>A0A5C3L590</accession>
<reference evidence="2 3" key="1">
    <citation type="journal article" date="2019" name="Nat. Ecol. Evol.">
        <title>Megaphylogeny resolves global patterns of mushroom evolution.</title>
        <authorList>
            <person name="Varga T."/>
            <person name="Krizsan K."/>
            <person name="Foldi C."/>
            <person name="Dima B."/>
            <person name="Sanchez-Garcia M."/>
            <person name="Sanchez-Ramirez S."/>
            <person name="Szollosi G.J."/>
            <person name="Szarkandi J.G."/>
            <person name="Papp V."/>
            <person name="Albert L."/>
            <person name="Andreopoulos W."/>
            <person name="Angelini C."/>
            <person name="Antonin V."/>
            <person name="Barry K.W."/>
            <person name="Bougher N.L."/>
            <person name="Buchanan P."/>
            <person name="Buyck B."/>
            <person name="Bense V."/>
            <person name="Catcheside P."/>
            <person name="Chovatia M."/>
            <person name="Cooper J."/>
            <person name="Damon W."/>
            <person name="Desjardin D."/>
            <person name="Finy P."/>
            <person name="Geml J."/>
            <person name="Haridas S."/>
            <person name="Hughes K."/>
            <person name="Justo A."/>
            <person name="Karasinski D."/>
            <person name="Kautmanova I."/>
            <person name="Kiss B."/>
            <person name="Kocsube S."/>
            <person name="Kotiranta H."/>
            <person name="LaButti K.M."/>
            <person name="Lechner B.E."/>
            <person name="Liimatainen K."/>
            <person name="Lipzen A."/>
            <person name="Lukacs Z."/>
            <person name="Mihaltcheva S."/>
            <person name="Morgado L.N."/>
            <person name="Niskanen T."/>
            <person name="Noordeloos M.E."/>
            <person name="Ohm R.A."/>
            <person name="Ortiz-Santana B."/>
            <person name="Ovrebo C."/>
            <person name="Racz N."/>
            <person name="Riley R."/>
            <person name="Savchenko A."/>
            <person name="Shiryaev A."/>
            <person name="Soop K."/>
            <person name="Spirin V."/>
            <person name="Szebenyi C."/>
            <person name="Tomsovsky M."/>
            <person name="Tulloss R.E."/>
            <person name="Uehling J."/>
            <person name="Grigoriev I.V."/>
            <person name="Vagvolgyi C."/>
            <person name="Papp T."/>
            <person name="Martin F.M."/>
            <person name="Miettinen O."/>
            <person name="Hibbett D.S."/>
            <person name="Nagy L.G."/>
        </authorList>
    </citation>
    <scope>NUCLEOTIDE SEQUENCE [LARGE SCALE GENOMIC DNA]</scope>
    <source>
        <strain evidence="2 3">CBS 121175</strain>
    </source>
</reference>
<dbReference type="SUPFAM" id="SSF50129">
    <property type="entry name" value="GroES-like"/>
    <property type="match status" value="1"/>
</dbReference>
<dbReference type="Pfam" id="PF00107">
    <property type="entry name" value="ADH_zinc_N"/>
    <property type="match status" value="1"/>
</dbReference>
<dbReference type="Proteomes" id="UP000307440">
    <property type="component" value="Unassembled WGS sequence"/>
</dbReference>
<dbReference type="PANTHER" id="PTHR45348:SF2">
    <property type="entry name" value="ZINC-TYPE ALCOHOL DEHYDROGENASE-LIKE PROTEIN C2E1P3.01"/>
    <property type="match status" value="1"/>
</dbReference>
<dbReference type="CDD" id="cd08249">
    <property type="entry name" value="enoyl_reductase_like"/>
    <property type="match status" value="1"/>
</dbReference>
<evidence type="ECO:0000313" key="2">
    <source>
        <dbReference type="EMBL" id="TFK27957.1"/>
    </source>
</evidence>
<dbReference type="InterPro" id="IPR036291">
    <property type="entry name" value="NAD(P)-bd_dom_sf"/>
</dbReference>
<dbReference type="InterPro" id="IPR013149">
    <property type="entry name" value="ADH-like_C"/>
</dbReference>
<protein>
    <submittedName>
        <fullName evidence="2">GroES-like protein</fullName>
    </submittedName>
</protein>
<evidence type="ECO:0000259" key="1">
    <source>
        <dbReference type="SMART" id="SM00829"/>
    </source>
</evidence>
<dbReference type="InterPro" id="IPR020843">
    <property type="entry name" value="ER"/>
</dbReference>
<dbReference type="SUPFAM" id="SSF51735">
    <property type="entry name" value="NAD(P)-binding Rossmann-fold domains"/>
    <property type="match status" value="1"/>
</dbReference>
<dbReference type="Gene3D" id="3.90.180.10">
    <property type="entry name" value="Medium-chain alcohol dehydrogenases, catalytic domain"/>
    <property type="match status" value="1"/>
</dbReference>
<dbReference type="OrthoDB" id="3233595at2759"/>
<dbReference type="PANTHER" id="PTHR45348">
    <property type="entry name" value="HYPOTHETICAL OXIDOREDUCTASE (EUROFUNG)"/>
    <property type="match status" value="1"/>
</dbReference>
<dbReference type="STRING" id="230819.A0A5C3L590"/>
<dbReference type="InterPro" id="IPR011032">
    <property type="entry name" value="GroES-like_sf"/>
</dbReference>
<dbReference type="Gene3D" id="3.40.50.720">
    <property type="entry name" value="NAD(P)-binding Rossmann-like Domain"/>
    <property type="match status" value="1"/>
</dbReference>
<dbReference type="InterPro" id="IPR047122">
    <property type="entry name" value="Trans-enoyl_RdTase-like"/>
</dbReference>
<dbReference type="SMART" id="SM00829">
    <property type="entry name" value="PKS_ER"/>
    <property type="match status" value="1"/>
</dbReference>
<sequence length="348" mass="36954">MPTQKAVVLEKKLGSFQVKDVARPSKPAKDEILVKVDAVGLNPVDWKVRKFGIYIDNYPVVLGTDIAGEVVELGENVTKFAKGDKVFFQGRLTDDNELSGFQQFAKADALTTAKIPPNLTSAQAASIPVAFTAAYVGLYAASPNGAGFEPPTTSSSKGKYTGTPIVILGGSSSVGQYVIQLAHLSGFSPIIATSSLKHGQFLKSLGATDILDRSITPAEIQAAVEQRVGDSSVKLVYDAISLADTQHLGLQLLAPGGQLAIVLLPAVEPKDDKAIIGVVVLKTLPYYVRLLRDLYANSLTGWLEDGSIKPNRVETLPNGLDGIMEGLKRLEEDKVSGAKLVALPQETA</sequence>
<keyword evidence="3" id="KW-1185">Reference proteome</keyword>
<proteinExistence type="predicted"/>
<dbReference type="EMBL" id="ML210160">
    <property type="protein sequence ID" value="TFK27957.1"/>
    <property type="molecule type" value="Genomic_DNA"/>
</dbReference>
<gene>
    <name evidence="2" type="ORF">FA15DRAFT_665968</name>
</gene>